<dbReference type="InterPro" id="IPR037068">
    <property type="entry name" value="DNA_primase_core_N_sf"/>
</dbReference>
<dbReference type="Pfam" id="PF08275">
    <property type="entry name" value="DNAG_N"/>
    <property type="match status" value="1"/>
</dbReference>
<dbReference type="InterPro" id="IPR006171">
    <property type="entry name" value="TOPRIM_dom"/>
</dbReference>
<dbReference type="Proteomes" id="UP000256379">
    <property type="component" value="Unassembled WGS sequence"/>
</dbReference>
<dbReference type="PANTHER" id="PTHR30313">
    <property type="entry name" value="DNA PRIMASE"/>
    <property type="match status" value="1"/>
</dbReference>
<evidence type="ECO:0000256" key="5">
    <source>
        <dbReference type="ARBA" id="ARBA00022705"/>
    </source>
</evidence>
<evidence type="ECO:0000256" key="11">
    <source>
        <dbReference type="ARBA" id="ARBA00023163"/>
    </source>
</evidence>
<dbReference type="Gene3D" id="3.40.1360.10">
    <property type="match status" value="1"/>
</dbReference>
<evidence type="ECO:0000256" key="13">
    <source>
        <dbReference type="PIRNR" id="PIRNR002811"/>
    </source>
</evidence>
<dbReference type="Pfam" id="PF10410">
    <property type="entry name" value="DnaB_bind"/>
    <property type="match status" value="1"/>
</dbReference>
<dbReference type="OrthoDB" id="9803773at2"/>
<dbReference type="InterPro" id="IPR036977">
    <property type="entry name" value="DNA_primase_Znf_CHC2"/>
</dbReference>
<dbReference type="GO" id="GO:0005737">
    <property type="term" value="C:cytoplasm"/>
    <property type="evidence" value="ECO:0007669"/>
    <property type="project" value="TreeGrafter"/>
</dbReference>
<evidence type="ECO:0000256" key="6">
    <source>
        <dbReference type="ARBA" id="ARBA00022723"/>
    </source>
</evidence>
<dbReference type="InterPro" id="IPR050219">
    <property type="entry name" value="DnaG_primase"/>
</dbReference>
<keyword evidence="4 12" id="KW-0548">Nucleotidyltransferase</keyword>
<keyword evidence="11 12" id="KW-0804">Transcription</keyword>
<keyword evidence="18" id="KW-1185">Reference proteome</keyword>
<keyword evidence="7 12" id="KW-0863">Zinc-finger</keyword>
<comment type="domain">
    <text evidence="12">Contains an N-terminal zinc-binding domain, a central core domain that contains the primase activity, and a C-terminal DnaB-binding domain.</text>
</comment>
<keyword evidence="5 12" id="KW-0235">DNA replication</keyword>
<accession>A0A3D8IPS8</accession>
<protein>
    <recommendedName>
        <fullName evidence="12 13">DNA primase</fullName>
        <ecNumber evidence="12">2.7.7.101</ecNumber>
    </recommendedName>
</protein>
<evidence type="ECO:0000256" key="9">
    <source>
        <dbReference type="ARBA" id="ARBA00022842"/>
    </source>
</evidence>
<dbReference type="FunFam" id="3.90.580.10:FF:000001">
    <property type="entry name" value="DNA primase"/>
    <property type="match status" value="1"/>
</dbReference>
<dbReference type="SUPFAM" id="SSF57783">
    <property type="entry name" value="Zinc beta-ribbon"/>
    <property type="match status" value="1"/>
</dbReference>
<dbReference type="InterPro" id="IPR031988">
    <property type="entry name" value="DnaG_HBD"/>
</dbReference>
<evidence type="ECO:0000256" key="12">
    <source>
        <dbReference type="HAMAP-Rule" id="MF_00974"/>
    </source>
</evidence>
<dbReference type="GO" id="GO:0008270">
    <property type="term" value="F:zinc ion binding"/>
    <property type="evidence" value="ECO:0007669"/>
    <property type="project" value="UniProtKB-UniRule"/>
</dbReference>
<name>A0A3D8IPS8_9HELI</name>
<dbReference type="InterPro" id="IPR016136">
    <property type="entry name" value="DNA_helicase_N/primase_C"/>
</dbReference>
<dbReference type="InterPro" id="IPR000595">
    <property type="entry name" value="cNMP-bd_dom"/>
</dbReference>
<dbReference type="SMART" id="SM00400">
    <property type="entry name" value="ZnF_CHCC"/>
    <property type="match status" value="1"/>
</dbReference>
<keyword evidence="6 12" id="KW-0479">Metal-binding</keyword>
<dbReference type="InterPro" id="IPR030846">
    <property type="entry name" value="DnaG_bac"/>
</dbReference>
<proteinExistence type="inferred from homology"/>
<reference evidence="17 18" key="1">
    <citation type="submission" date="2018-04" db="EMBL/GenBank/DDBJ databases">
        <title>Novel Campyloabacter and Helicobacter Species and Strains.</title>
        <authorList>
            <person name="Mannion A.J."/>
            <person name="Shen Z."/>
            <person name="Fox J.G."/>
        </authorList>
    </citation>
    <scope>NUCLEOTIDE SEQUENCE [LARGE SCALE GENOMIC DNA]</scope>
    <source>
        <strain evidence="17 18">MIT 17-337</strain>
    </source>
</reference>
<dbReference type="InterPro" id="IPR002694">
    <property type="entry name" value="Znf_CHC2"/>
</dbReference>
<evidence type="ECO:0000256" key="8">
    <source>
        <dbReference type="ARBA" id="ARBA00022833"/>
    </source>
</evidence>
<feature type="zinc finger region" description="CHC2-type" evidence="12 14">
    <location>
        <begin position="38"/>
        <end position="62"/>
    </location>
</feature>
<evidence type="ECO:0000256" key="1">
    <source>
        <dbReference type="ARBA" id="ARBA00022478"/>
    </source>
</evidence>
<comment type="caution">
    <text evidence="17">The sequence shown here is derived from an EMBL/GenBank/DDBJ whole genome shotgun (WGS) entry which is preliminary data.</text>
</comment>
<dbReference type="PROSITE" id="PS50042">
    <property type="entry name" value="CNMP_BINDING_3"/>
    <property type="match status" value="1"/>
</dbReference>
<evidence type="ECO:0000256" key="3">
    <source>
        <dbReference type="ARBA" id="ARBA00022679"/>
    </source>
</evidence>
<dbReference type="GO" id="GO:1990077">
    <property type="term" value="C:primosome complex"/>
    <property type="evidence" value="ECO:0007669"/>
    <property type="project" value="UniProtKB-KW"/>
</dbReference>
<evidence type="ECO:0000259" key="15">
    <source>
        <dbReference type="PROSITE" id="PS50042"/>
    </source>
</evidence>
<feature type="domain" description="Cyclic nucleotide-binding" evidence="15">
    <location>
        <begin position="234"/>
        <end position="290"/>
    </location>
</feature>
<feature type="domain" description="Toprim" evidence="16">
    <location>
        <begin position="246"/>
        <end position="329"/>
    </location>
</feature>
<dbReference type="GO" id="GO:0003677">
    <property type="term" value="F:DNA binding"/>
    <property type="evidence" value="ECO:0007669"/>
    <property type="project" value="UniProtKB-KW"/>
</dbReference>
<dbReference type="InterPro" id="IPR019475">
    <property type="entry name" value="DNA_primase_DnaB-bd"/>
</dbReference>
<comment type="subunit">
    <text evidence="12">Monomer. Interacts with DnaB.</text>
</comment>
<evidence type="ECO:0000313" key="18">
    <source>
        <dbReference type="Proteomes" id="UP000256379"/>
    </source>
</evidence>
<dbReference type="Pfam" id="PF13155">
    <property type="entry name" value="Toprim_2"/>
    <property type="match status" value="1"/>
</dbReference>
<dbReference type="Gene3D" id="3.90.580.10">
    <property type="entry name" value="Zinc finger, CHC2-type domain"/>
    <property type="match status" value="1"/>
</dbReference>
<organism evidence="17 18">
    <name type="scientific">Helicobacter didelphidarum</name>
    <dbReference type="NCBI Taxonomy" id="2040648"/>
    <lineage>
        <taxon>Bacteria</taxon>
        <taxon>Pseudomonadati</taxon>
        <taxon>Campylobacterota</taxon>
        <taxon>Epsilonproteobacteria</taxon>
        <taxon>Campylobacterales</taxon>
        <taxon>Helicobacteraceae</taxon>
        <taxon>Helicobacter</taxon>
    </lineage>
</organism>
<dbReference type="InterPro" id="IPR034151">
    <property type="entry name" value="TOPRIM_DnaG_bac"/>
</dbReference>
<keyword evidence="9" id="KW-0460">Magnesium</keyword>
<sequence length="548" mass="63279">MGVTQASLQRLHDNVDIVDLINHYINVRKSGANFMALCPFHDDKTPSMSISQQKGLYHCHACGASGNAIKFVMEYERLEFQDALQKIANLFNITLEYEQGNFKKKSNLLPTLTLFYHNKLFKHQDIYQYLTSRGINEDSIKKFELGYSGMSYETIKFLDEHHYDYNEALECGIISQGNDRAYAKFTNRIIFPIHSGNGVVVGFGGRTLSEEKNIAKYLNSPQSKIFNKSKILYGYHLARQAIYKEKYLIVCEGYIDVIMLHQAGFKNTVATLGTALNEGHLHLLNKDNPRILMCYDGDVAGINAAFKAAKFLSQNSKDGGVILLKNGLDPADMILQNKINEFQHELENAKNFVEFVLEKIISEFDINNPIQKEQALKLCLEYLHSLSPLLQDEYRRKCAILLQVDPIYITTKRMRKQELIQPHTYKDSHDYAEENILINMLKSSEYFFFALNFLDKKHFRKYAHEFELITQGKQHDELIIALQFKSNVQNLQQVEFEEQIRIFLLKYAKETLQNTLNNTTLNGNEKIQNIIHLRNAIQKLEKGEILTI</sequence>
<keyword evidence="10 12" id="KW-0238">DNA-binding</keyword>
<evidence type="ECO:0000256" key="7">
    <source>
        <dbReference type="ARBA" id="ARBA00022771"/>
    </source>
</evidence>
<comment type="catalytic activity">
    <reaction evidence="12">
        <text>ssDNA + n NTP = ssDNA/pppN(pN)n-1 hybrid + (n-1) diphosphate.</text>
        <dbReference type="EC" id="2.7.7.101"/>
    </reaction>
</comment>
<dbReference type="Gene3D" id="1.10.860.10">
    <property type="entry name" value="DNAb Helicase, Chain A"/>
    <property type="match status" value="1"/>
</dbReference>
<dbReference type="Gene3D" id="3.90.980.10">
    <property type="entry name" value="DNA primase, catalytic core, N-terminal domain"/>
    <property type="match status" value="1"/>
</dbReference>
<dbReference type="AlphaFoldDB" id="A0A3D8IPS8"/>
<dbReference type="CDD" id="cd03364">
    <property type="entry name" value="TOPRIM_DnaG_primases"/>
    <property type="match status" value="1"/>
</dbReference>
<evidence type="ECO:0000259" key="16">
    <source>
        <dbReference type="PROSITE" id="PS50880"/>
    </source>
</evidence>
<comment type="similarity">
    <text evidence="12 13">Belongs to the DnaG primase family.</text>
</comment>
<evidence type="ECO:0000256" key="2">
    <source>
        <dbReference type="ARBA" id="ARBA00022515"/>
    </source>
</evidence>
<dbReference type="EC" id="2.7.7.101" evidence="12"/>
<dbReference type="InterPro" id="IPR006295">
    <property type="entry name" value="DNA_primase_DnaG"/>
</dbReference>
<dbReference type="GO" id="GO:0003899">
    <property type="term" value="F:DNA-directed RNA polymerase activity"/>
    <property type="evidence" value="ECO:0007669"/>
    <property type="project" value="UniProtKB-UniRule"/>
</dbReference>
<dbReference type="PANTHER" id="PTHR30313:SF2">
    <property type="entry name" value="DNA PRIMASE"/>
    <property type="match status" value="1"/>
</dbReference>
<dbReference type="SUPFAM" id="SSF56731">
    <property type="entry name" value="DNA primase core"/>
    <property type="match status" value="1"/>
</dbReference>
<dbReference type="NCBIfam" id="TIGR01391">
    <property type="entry name" value="dnaG"/>
    <property type="match status" value="1"/>
</dbReference>
<dbReference type="Pfam" id="PF01807">
    <property type="entry name" value="Zn_ribbon_DnaG"/>
    <property type="match status" value="1"/>
</dbReference>
<evidence type="ECO:0000256" key="10">
    <source>
        <dbReference type="ARBA" id="ARBA00023125"/>
    </source>
</evidence>
<keyword evidence="2 12" id="KW-0639">Primosome</keyword>
<dbReference type="GO" id="GO:0000428">
    <property type="term" value="C:DNA-directed RNA polymerase complex"/>
    <property type="evidence" value="ECO:0007669"/>
    <property type="project" value="UniProtKB-KW"/>
</dbReference>
<comment type="function">
    <text evidence="12 13">RNA polymerase that catalyzes the synthesis of short RNA molecules used as primers for DNA polymerase during DNA replication.</text>
</comment>
<dbReference type="InterPro" id="IPR013264">
    <property type="entry name" value="DNAG_N"/>
</dbReference>
<dbReference type="SMART" id="SM00493">
    <property type="entry name" value="TOPRIM"/>
    <property type="match status" value="1"/>
</dbReference>
<dbReference type="EMBL" id="NXLQ01000002">
    <property type="protein sequence ID" value="RDU67103.1"/>
    <property type="molecule type" value="Genomic_DNA"/>
</dbReference>
<dbReference type="Pfam" id="PF16730">
    <property type="entry name" value="DnaGprimase_HBD"/>
    <property type="match status" value="1"/>
</dbReference>
<keyword evidence="3 12" id="KW-0808">Transferase</keyword>
<keyword evidence="8 12" id="KW-0862">Zinc</keyword>
<evidence type="ECO:0000256" key="4">
    <source>
        <dbReference type="ARBA" id="ARBA00022695"/>
    </source>
</evidence>
<dbReference type="PROSITE" id="PS50880">
    <property type="entry name" value="TOPRIM"/>
    <property type="match status" value="1"/>
</dbReference>
<dbReference type="PIRSF" id="PIRSF002811">
    <property type="entry name" value="DnaG"/>
    <property type="match status" value="1"/>
</dbReference>
<keyword evidence="1 12" id="KW-0240">DNA-directed RNA polymerase</keyword>
<gene>
    <name evidence="12 17" type="primary">dnaG</name>
    <name evidence="17" type="ORF">CQA53_02290</name>
</gene>
<dbReference type="RefSeq" id="WP_115542400.1">
    <property type="nucleotide sequence ID" value="NZ_NXLQ01000002.1"/>
</dbReference>
<comment type="cofactor">
    <cofactor evidence="12 13 14">
        <name>Zn(2+)</name>
        <dbReference type="ChEBI" id="CHEBI:29105"/>
    </cofactor>
    <text evidence="12 13 14">Binds 1 zinc ion per monomer.</text>
</comment>
<dbReference type="GO" id="GO:0006269">
    <property type="term" value="P:DNA replication, synthesis of primer"/>
    <property type="evidence" value="ECO:0007669"/>
    <property type="project" value="UniProtKB-UniRule"/>
</dbReference>
<evidence type="ECO:0000313" key="17">
    <source>
        <dbReference type="EMBL" id="RDU67103.1"/>
    </source>
</evidence>
<evidence type="ECO:0000256" key="14">
    <source>
        <dbReference type="PIRSR" id="PIRSR002811-1"/>
    </source>
</evidence>
<dbReference type="HAMAP" id="MF_00974">
    <property type="entry name" value="DNA_primase_DnaG"/>
    <property type="match status" value="1"/>
</dbReference>